<keyword evidence="9 11" id="KW-0239">DNA-directed DNA polymerase</keyword>
<dbReference type="InterPro" id="IPR022754">
    <property type="entry name" value="DNA_pol_III_gamma-3"/>
</dbReference>
<feature type="compositionally biased region" description="Low complexity" evidence="12">
    <location>
        <begin position="469"/>
        <end position="563"/>
    </location>
</feature>
<keyword evidence="8 11" id="KW-0067">ATP-binding</keyword>
<keyword evidence="15" id="KW-1185">Reference proteome</keyword>
<keyword evidence="5" id="KW-0479">Metal-binding</keyword>
<evidence type="ECO:0000256" key="7">
    <source>
        <dbReference type="ARBA" id="ARBA00022833"/>
    </source>
</evidence>
<evidence type="ECO:0000256" key="10">
    <source>
        <dbReference type="ARBA" id="ARBA00049244"/>
    </source>
</evidence>
<organism evidence="14 15">
    <name type="scientific">Massilia norwichensis</name>
    <dbReference type="NCBI Taxonomy" id="1442366"/>
    <lineage>
        <taxon>Bacteria</taxon>
        <taxon>Pseudomonadati</taxon>
        <taxon>Pseudomonadota</taxon>
        <taxon>Betaproteobacteria</taxon>
        <taxon>Burkholderiales</taxon>
        <taxon>Oxalobacteraceae</taxon>
        <taxon>Telluria group</taxon>
        <taxon>Massilia</taxon>
    </lineage>
</organism>
<dbReference type="Pfam" id="PF12169">
    <property type="entry name" value="DNA_pol3_gamma3"/>
    <property type="match status" value="1"/>
</dbReference>
<evidence type="ECO:0000256" key="5">
    <source>
        <dbReference type="ARBA" id="ARBA00022723"/>
    </source>
</evidence>
<evidence type="ECO:0000256" key="12">
    <source>
        <dbReference type="SAM" id="MobiDB-lite"/>
    </source>
</evidence>
<dbReference type="PANTHER" id="PTHR11669:SF0">
    <property type="entry name" value="PROTEIN STICHEL-LIKE 2"/>
    <property type="match status" value="1"/>
</dbReference>
<dbReference type="InterPro" id="IPR027417">
    <property type="entry name" value="P-loop_NTPase"/>
</dbReference>
<evidence type="ECO:0000313" key="14">
    <source>
        <dbReference type="EMBL" id="MCS0592240.1"/>
    </source>
</evidence>
<dbReference type="InterPro" id="IPR045085">
    <property type="entry name" value="HLD_clamp_pol_III_gamma_tau"/>
</dbReference>
<feature type="domain" description="AAA+ ATPase" evidence="13">
    <location>
        <begin position="37"/>
        <end position="184"/>
    </location>
</feature>
<gene>
    <name evidence="11" type="primary">dnaX</name>
    <name evidence="14" type="ORF">NX782_23935</name>
</gene>
<dbReference type="Gene3D" id="3.30.300.150">
    <property type="entry name" value="DNA polymerase III, tau subunit, domain V"/>
    <property type="match status" value="1"/>
</dbReference>
<comment type="catalytic activity">
    <reaction evidence="10 11">
        <text>DNA(n) + a 2'-deoxyribonucleoside 5'-triphosphate = DNA(n+1) + diphosphate</text>
        <dbReference type="Rhea" id="RHEA:22508"/>
        <dbReference type="Rhea" id="RHEA-COMP:17339"/>
        <dbReference type="Rhea" id="RHEA-COMP:17340"/>
        <dbReference type="ChEBI" id="CHEBI:33019"/>
        <dbReference type="ChEBI" id="CHEBI:61560"/>
        <dbReference type="ChEBI" id="CHEBI:173112"/>
        <dbReference type="EC" id="2.7.7.7"/>
    </reaction>
</comment>
<proteinExistence type="inferred from homology"/>
<dbReference type="RefSeq" id="WP_258848010.1">
    <property type="nucleotide sequence ID" value="NZ_JANUGX010000039.1"/>
</dbReference>
<dbReference type="GO" id="GO:0003887">
    <property type="term" value="F:DNA-directed DNA polymerase activity"/>
    <property type="evidence" value="ECO:0007669"/>
    <property type="project" value="UniProtKB-EC"/>
</dbReference>
<evidence type="ECO:0000256" key="6">
    <source>
        <dbReference type="ARBA" id="ARBA00022741"/>
    </source>
</evidence>
<evidence type="ECO:0000256" key="8">
    <source>
        <dbReference type="ARBA" id="ARBA00022840"/>
    </source>
</evidence>
<dbReference type="Proteomes" id="UP001205560">
    <property type="component" value="Unassembled WGS sequence"/>
</dbReference>
<name>A0ABT2ADQ2_9BURK</name>
<comment type="subunit">
    <text evidence="11">DNA polymerase III contains a core (composed of alpha, epsilon and theta chains) that associates with a tau subunit. This core dimerizes to form the POLIII' complex. PolIII' associates with the gamma complex (composed of gamma, delta, delta', psi and chi chains) and with the beta chain to form the complete DNA polymerase III complex.</text>
</comment>
<feature type="region of interest" description="Disordered" evidence="12">
    <location>
        <begin position="408"/>
        <end position="440"/>
    </location>
</feature>
<evidence type="ECO:0000256" key="9">
    <source>
        <dbReference type="ARBA" id="ARBA00022932"/>
    </source>
</evidence>
<dbReference type="SUPFAM" id="SSF48019">
    <property type="entry name" value="post-AAA+ oligomerization domain-like"/>
    <property type="match status" value="1"/>
</dbReference>
<comment type="similarity">
    <text evidence="1 11">Belongs to the DnaX/STICHEL family.</text>
</comment>
<dbReference type="SMART" id="SM00382">
    <property type="entry name" value="AAA"/>
    <property type="match status" value="1"/>
</dbReference>
<dbReference type="InterPro" id="IPR012763">
    <property type="entry name" value="DNA_pol_III_sug/sutau_N"/>
</dbReference>
<accession>A0ABT2ADQ2</accession>
<dbReference type="Gene3D" id="1.20.272.10">
    <property type="match status" value="1"/>
</dbReference>
<comment type="caution">
    <text evidence="14">The sequence shown here is derived from an EMBL/GenBank/DDBJ whole genome shotgun (WGS) entry which is preliminary data.</text>
</comment>
<dbReference type="Pfam" id="PF22608">
    <property type="entry name" value="DNAX_ATPase_lid"/>
    <property type="match status" value="1"/>
</dbReference>
<dbReference type="CDD" id="cd18137">
    <property type="entry name" value="HLD_clamp_pol_III_gamma_tau"/>
    <property type="match status" value="1"/>
</dbReference>
<dbReference type="NCBIfam" id="NF008975">
    <property type="entry name" value="PRK12323.1"/>
    <property type="match status" value="1"/>
</dbReference>
<evidence type="ECO:0000259" key="13">
    <source>
        <dbReference type="SMART" id="SM00382"/>
    </source>
</evidence>
<dbReference type="NCBIfam" id="TIGR02397">
    <property type="entry name" value="dnaX_nterm"/>
    <property type="match status" value="1"/>
</dbReference>
<evidence type="ECO:0000256" key="11">
    <source>
        <dbReference type="RuleBase" id="RU364063"/>
    </source>
</evidence>
<dbReference type="InterPro" id="IPR038249">
    <property type="entry name" value="PolIII_tau_V_sf"/>
</dbReference>
<evidence type="ECO:0000313" key="15">
    <source>
        <dbReference type="Proteomes" id="UP001205560"/>
    </source>
</evidence>
<keyword evidence="6 11" id="KW-0547">Nucleotide-binding</keyword>
<evidence type="ECO:0000256" key="1">
    <source>
        <dbReference type="ARBA" id="ARBA00006360"/>
    </source>
</evidence>
<dbReference type="NCBIfam" id="NF005942">
    <property type="entry name" value="PRK07994.1"/>
    <property type="match status" value="1"/>
</dbReference>
<dbReference type="InterPro" id="IPR050238">
    <property type="entry name" value="DNA_Rep/Repair_Clamp_Loader"/>
</dbReference>
<dbReference type="Pfam" id="PF13177">
    <property type="entry name" value="DNA_pol3_delta2"/>
    <property type="match status" value="1"/>
</dbReference>
<keyword evidence="4 11" id="KW-0235">DNA replication</keyword>
<comment type="function">
    <text evidence="11">DNA polymerase III is a complex, multichain enzyme responsible for most of the replicative synthesis in bacteria. This DNA polymerase also exhibits 3' to 5' exonuclease activity.</text>
</comment>
<dbReference type="Gene3D" id="1.10.8.60">
    <property type="match status" value="1"/>
</dbReference>
<evidence type="ECO:0000256" key="2">
    <source>
        <dbReference type="ARBA" id="ARBA00022679"/>
    </source>
</evidence>
<protein>
    <recommendedName>
        <fullName evidence="11">DNA polymerase III subunit gamma/tau</fullName>
        <ecNumber evidence="11">2.7.7.7</ecNumber>
    </recommendedName>
</protein>
<dbReference type="InterPro" id="IPR003593">
    <property type="entry name" value="AAA+_ATPase"/>
</dbReference>
<dbReference type="CDD" id="cd00009">
    <property type="entry name" value="AAA"/>
    <property type="match status" value="1"/>
</dbReference>
<dbReference type="SUPFAM" id="SSF52540">
    <property type="entry name" value="P-loop containing nucleoside triphosphate hydrolases"/>
    <property type="match status" value="1"/>
</dbReference>
<evidence type="ECO:0000256" key="4">
    <source>
        <dbReference type="ARBA" id="ARBA00022705"/>
    </source>
</evidence>
<sequence>MSYQVLARKYRPRNFETLVGQEHVVRALTHALRTGRLHHAYLFTGTRGVGKTTLSRILAKSLNCVGPDGQGGITAEPCGVCEPCRAIDAGRFVDYVEMDAASNRGVDEMAQLLEQAVYAPSNARFKVYMIDEVHMLTNHAFNAMLKTLEEPPEHVKFILATTDPQKIPVTVLSRCLQFNLKQMPPGHIVGHLENILGQEGVTFEQPALRLLAQGAHGSMRDALSLTDQAIAYAAGAVTLDAVQGMLGALDQSYLVRLLDALARQDGADLMAVADEMASRSLSYNGALQDLGTLLHRIALAQTVPTAVPEDLPELADIQRLATVFDPQEVQLYYQIAVHGRNEIGLAPDEYAGFTMTLLRMLAFRPGQGGAEQAAAAPAPAAIARPLPQGQAARPAAAAASAAAPARAAAAAPAAPQPPAAQHAPAAQQAPAAQPSGGAALSPARAAINAALEAARAAARMTTGGGGGRPRPAAPEAPAAAPAAGAPAPAPVSAPSAPAPGAAPMASAAPAAPAAAARPSAPAPWDQPAARPQPQAMAQPQPAMRQAPAPMQAQAQHQGYGQAVADDEPPSWVTEFSDDTAVAAEAPATVSAPPAARAPAPSAPTHAYVITPVPAIGWDGNWPALAASLPLRGVAQQLAFQTELIGCTSDGSSATFRLRVPVDTLRASGNSEKLCAALQERFPAVRVNIDTEIGPVWYTASAEAKARRERLQREAEETVGADPFIQALEHTFDAFVVPGSVRPIGT</sequence>
<keyword evidence="3 11" id="KW-0548">Nucleotidyltransferase</keyword>
<reference evidence="14 15" key="1">
    <citation type="submission" date="2022-08" db="EMBL/GenBank/DDBJ databases">
        <title>Reclassification of Massilia species as members of the genera Telluria, Duganella, Pseudoduganella, Mokoshia gen. nov. and Zemynaea gen. nov. using orthogonal and non-orthogonal genome-based approaches.</title>
        <authorList>
            <person name="Bowman J.P."/>
        </authorList>
    </citation>
    <scope>NUCLEOTIDE SEQUENCE [LARGE SCALE GENOMIC DNA]</scope>
    <source>
        <strain evidence="14 15">LMG 28164</strain>
    </source>
</reference>
<keyword evidence="7" id="KW-0862">Zinc</keyword>
<dbReference type="Gene3D" id="3.40.50.300">
    <property type="entry name" value="P-loop containing nucleotide triphosphate hydrolases"/>
    <property type="match status" value="1"/>
</dbReference>
<evidence type="ECO:0000256" key="3">
    <source>
        <dbReference type="ARBA" id="ARBA00022695"/>
    </source>
</evidence>
<feature type="region of interest" description="Disordered" evidence="12">
    <location>
        <begin position="459"/>
        <end position="573"/>
    </location>
</feature>
<dbReference type="InterPro" id="IPR008921">
    <property type="entry name" value="DNA_pol3_clamp-load_cplx_C"/>
</dbReference>
<dbReference type="EC" id="2.7.7.7" evidence="11"/>
<dbReference type="PANTHER" id="PTHR11669">
    <property type="entry name" value="REPLICATION FACTOR C / DNA POLYMERASE III GAMMA-TAU SUBUNIT"/>
    <property type="match status" value="1"/>
</dbReference>
<keyword evidence="2 11" id="KW-0808">Transferase</keyword>
<dbReference type="EMBL" id="JANUGX010000039">
    <property type="protein sequence ID" value="MCS0592240.1"/>
    <property type="molecule type" value="Genomic_DNA"/>
</dbReference>